<evidence type="ECO:0000259" key="5">
    <source>
        <dbReference type="PROSITE" id="PS50054"/>
    </source>
</evidence>
<dbReference type="PANTHER" id="PTHR45848">
    <property type="entry name" value="DUAL SPECIFICITY PROTEIN PHOSPHATASE 12 FAMILY MEMBER"/>
    <property type="match status" value="1"/>
</dbReference>
<dbReference type="InterPro" id="IPR000340">
    <property type="entry name" value="Dual-sp_phosphatase_cat-dom"/>
</dbReference>
<dbReference type="GO" id="GO:0008138">
    <property type="term" value="F:protein tyrosine/serine/threonine phosphatase activity"/>
    <property type="evidence" value="ECO:0007669"/>
    <property type="project" value="TreeGrafter"/>
</dbReference>
<keyword evidence="8" id="KW-1185">Reference proteome</keyword>
<dbReference type="GO" id="GO:0004725">
    <property type="term" value="F:protein tyrosine phosphatase activity"/>
    <property type="evidence" value="ECO:0007669"/>
    <property type="project" value="UniProtKB-EC"/>
</dbReference>
<proteinExistence type="inferred from homology"/>
<dbReference type="STRING" id="1344418.A0A1D2VNC8"/>
<evidence type="ECO:0000313" key="8">
    <source>
        <dbReference type="Proteomes" id="UP000095038"/>
    </source>
</evidence>
<evidence type="ECO:0000256" key="4">
    <source>
        <dbReference type="ARBA" id="ARBA00022912"/>
    </source>
</evidence>
<evidence type="ECO:0000313" key="7">
    <source>
        <dbReference type="EMBL" id="ODV63118.1"/>
    </source>
</evidence>
<dbReference type="SUPFAM" id="SSF52799">
    <property type="entry name" value="(Phosphotyrosine protein) phosphatases II"/>
    <property type="match status" value="1"/>
</dbReference>
<evidence type="ECO:0000256" key="3">
    <source>
        <dbReference type="ARBA" id="ARBA00022801"/>
    </source>
</evidence>
<dbReference type="PROSITE" id="PS50056">
    <property type="entry name" value="TYR_PHOSPHATASE_2"/>
    <property type="match status" value="1"/>
</dbReference>
<keyword evidence="3" id="KW-0378">Hydrolase</keyword>
<dbReference type="OrthoDB" id="2017893at2759"/>
<dbReference type="GO" id="GO:0000027">
    <property type="term" value="P:ribosomal large subunit assembly"/>
    <property type="evidence" value="ECO:0007669"/>
    <property type="project" value="EnsemblFungi"/>
</dbReference>
<dbReference type="SMART" id="SM00195">
    <property type="entry name" value="DSPc"/>
    <property type="match status" value="1"/>
</dbReference>
<dbReference type="InParanoid" id="A0A1D2VNC8"/>
<dbReference type="EC" id="3.1.3.48" evidence="2"/>
<dbReference type="GO" id="GO:1990275">
    <property type="term" value="F:preribosome binding"/>
    <property type="evidence" value="ECO:0007669"/>
    <property type="project" value="EnsemblFungi"/>
</dbReference>
<sequence length="318" mass="37193">MEINRILGGIYLSSYQPLAIGMDLKKNHNITSILSIISGEIPVYYKKNYRFKQFQINDDSSTNILKIIPISNQFIDSVLFNSISSFSFSSNNNNNNNNNNDLKHENNLLIHCSAGLSRSVAILIAYLMWKYKFSYKIALYSIQRKRPSAQPNQSFEFQLKLYEKILKSHNHNQNYNILQNDLYLDWLFNFNLNLNLNKSNFLNSNNQNSNNQDLNNQNNIDSNKTLSIYLRCKNCRHVLNQEKKSFTLSNNKLVFKSPLNWMKDQLQIENSQLLTSNMRRFCCPNTKCRKKIGGFHLAQNQENLFYLIPSKVDQFNLI</sequence>
<dbReference type="GO" id="GO:2000786">
    <property type="term" value="P:positive regulation of autophagosome assembly"/>
    <property type="evidence" value="ECO:0007669"/>
    <property type="project" value="EnsemblFungi"/>
</dbReference>
<dbReference type="GO" id="GO:0005737">
    <property type="term" value="C:cytoplasm"/>
    <property type="evidence" value="ECO:0007669"/>
    <property type="project" value="EnsemblFungi"/>
</dbReference>
<dbReference type="Gene3D" id="3.90.190.10">
    <property type="entry name" value="Protein tyrosine phosphatase superfamily"/>
    <property type="match status" value="1"/>
</dbReference>
<dbReference type="GO" id="GO:0006995">
    <property type="term" value="P:cellular response to nitrogen starvation"/>
    <property type="evidence" value="ECO:0007669"/>
    <property type="project" value="EnsemblFungi"/>
</dbReference>
<dbReference type="FunCoup" id="A0A1D2VNC8">
    <property type="interactions" value="758"/>
</dbReference>
<dbReference type="InterPro" id="IPR029021">
    <property type="entry name" value="Prot-tyrosine_phosphatase-like"/>
</dbReference>
<dbReference type="Pfam" id="PF00782">
    <property type="entry name" value="DSPc"/>
    <property type="match status" value="1"/>
</dbReference>
<dbReference type="AlphaFoldDB" id="A0A1D2VNC8"/>
<dbReference type="InterPro" id="IPR020422">
    <property type="entry name" value="TYR_PHOSPHATASE_DUAL_dom"/>
</dbReference>
<dbReference type="GO" id="GO:0030476">
    <property type="term" value="P:ascospore wall assembly"/>
    <property type="evidence" value="ECO:0007669"/>
    <property type="project" value="EnsemblFungi"/>
</dbReference>
<dbReference type="EMBL" id="KV454476">
    <property type="protein sequence ID" value="ODV63118.1"/>
    <property type="molecule type" value="Genomic_DNA"/>
</dbReference>
<organism evidence="7 8">
    <name type="scientific">Ascoidea rubescens DSM 1968</name>
    <dbReference type="NCBI Taxonomy" id="1344418"/>
    <lineage>
        <taxon>Eukaryota</taxon>
        <taxon>Fungi</taxon>
        <taxon>Dikarya</taxon>
        <taxon>Ascomycota</taxon>
        <taxon>Saccharomycotina</taxon>
        <taxon>Saccharomycetes</taxon>
        <taxon>Ascoideaceae</taxon>
        <taxon>Ascoidea</taxon>
    </lineage>
</organism>
<dbReference type="InterPro" id="IPR000387">
    <property type="entry name" value="Tyr_Pase_dom"/>
</dbReference>
<feature type="domain" description="Tyrosine-protein phosphatase" evidence="5">
    <location>
        <begin position="2"/>
        <end position="168"/>
    </location>
</feature>
<reference evidence="8" key="1">
    <citation type="submission" date="2016-05" db="EMBL/GenBank/DDBJ databases">
        <title>Comparative genomics of biotechnologically important yeasts.</title>
        <authorList>
            <consortium name="DOE Joint Genome Institute"/>
            <person name="Riley R."/>
            <person name="Haridas S."/>
            <person name="Wolfe K.H."/>
            <person name="Lopes M.R."/>
            <person name="Hittinger C.T."/>
            <person name="Goker M."/>
            <person name="Salamov A."/>
            <person name="Wisecaver J."/>
            <person name="Long T.M."/>
            <person name="Aerts A.L."/>
            <person name="Barry K."/>
            <person name="Choi C."/>
            <person name="Clum A."/>
            <person name="Coughlan A.Y."/>
            <person name="Deshpande S."/>
            <person name="Douglass A.P."/>
            <person name="Hanson S.J."/>
            <person name="Klenk H.-P."/>
            <person name="Labutti K."/>
            <person name="Lapidus A."/>
            <person name="Lindquist E."/>
            <person name="Lipzen A."/>
            <person name="Meier-Kolthoff J.P."/>
            <person name="Ohm R.A."/>
            <person name="Otillar R.P."/>
            <person name="Pangilinan J."/>
            <person name="Peng Y."/>
            <person name="Rokas A."/>
            <person name="Rosa C.A."/>
            <person name="Scheuner C."/>
            <person name="Sibirny A.A."/>
            <person name="Slot J.C."/>
            <person name="Stielow J.B."/>
            <person name="Sun H."/>
            <person name="Kurtzman C.P."/>
            <person name="Blackwell M."/>
            <person name="Grigoriev I.V."/>
            <person name="Jeffries T.W."/>
        </authorList>
    </citation>
    <scope>NUCLEOTIDE SEQUENCE [LARGE SCALE GENOMIC DNA]</scope>
    <source>
        <strain evidence="8">DSM 1968</strain>
    </source>
</reference>
<keyword evidence="4" id="KW-0904">Protein phosphatase</keyword>
<dbReference type="RefSeq" id="XP_020049425.1">
    <property type="nucleotide sequence ID" value="XM_020188896.1"/>
</dbReference>
<protein>
    <recommendedName>
        <fullName evidence="2">protein-tyrosine-phosphatase</fullName>
        <ecNumber evidence="2">3.1.3.48</ecNumber>
    </recommendedName>
</protein>
<dbReference type="GO" id="GO:0000055">
    <property type="term" value="P:ribosomal large subunit export from nucleus"/>
    <property type="evidence" value="ECO:0007669"/>
    <property type="project" value="EnsemblFungi"/>
</dbReference>
<evidence type="ECO:0000256" key="1">
    <source>
        <dbReference type="ARBA" id="ARBA00008601"/>
    </source>
</evidence>
<dbReference type="GO" id="GO:0005634">
    <property type="term" value="C:nucleus"/>
    <property type="evidence" value="ECO:0007669"/>
    <property type="project" value="EnsemblFungi"/>
</dbReference>
<evidence type="ECO:0000256" key="2">
    <source>
        <dbReference type="ARBA" id="ARBA00013064"/>
    </source>
</evidence>
<dbReference type="PROSITE" id="PS50054">
    <property type="entry name" value="TYR_PHOSPHATASE_DUAL"/>
    <property type="match status" value="1"/>
</dbReference>
<gene>
    <name evidence="7" type="ORF">ASCRUDRAFT_12163</name>
</gene>
<dbReference type="PANTHER" id="PTHR45848:SF4">
    <property type="entry name" value="DUAL SPECIFICITY PROTEIN PHOSPHATASE 12"/>
    <property type="match status" value="1"/>
</dbReference>
<feature type="domain" description="Tyrosine specific protein phosphatases" evidence="6">
    <location>
        <begin position="108"/>
        <end position="149"/>
    </location>
</feature>
<dbReference type="GeneID" id="30962532"/>
<dbReference type="Proteomes" id="UP000095038">
    <property type="component" value="Unassembled WGS sequence"/>
</dbReference>
<evidence type="ECO:0000259" key="6">
    <source>
        <dbReference type="PROSITE" id="PS50056"/>
    </source>
</evidence>
<name>A0A1D2VNC8_9ASCO</name>
<comment type="similarity">
    <text evidence="1">Belongs to the protein-tyrosine phosphatase family. Non-receptor class dual specificity subfamily.</text>
</comment>
<accession>A0A1D2VNC8</accession>